<dbReference type="InterPro" id="IPR037465">
    <property type="entry name" value="YlxR"/>
</dbReference>
<dbReference type="EMBL" id="DVHL01000044">
    <property type="protein sequence ID" value="HIR66284.1"/>
    <property type="molecule type" value="Genomic_DNA"/>
</dbReference>
<dbReference type="PANTHER" id="PTHR34215:SF1">
    <property type="entry name" value="YLXR DOMAIN-CONTAINING PROTEIN"/>
    <property type="match status" value="1"/>
</dbReference>
<dbReference type="SUPFAM" id="SSF64376">
    <property type="entry name" value="YlxR-like"/>
    <property type="match status" value="1"/>
</dbReference>
<dbReference type="Pfam" id="PF04296">
    <property type="entry name" value="YlxR"/>
    <property type="match status" value="1"/>
</dbReference>
<protein>
    <submittedName>
        <fullName evidence="2">YlxR family protein</fullName>
    </submittedName>
</protein>
<proteinExistence type="predicted"/>
<organism evidence="2 3">
    <name type="scientific">Candidatus Fimimonas gallinarum</name>
    <dbReference type="NCBI Taxonomy" id="2840821"/>
    <lineage>
        <taxon>Bacteria</taxon>
        <taxon>Pseudomonadati</taxon>
        <taxon>Myxococcota</taxon>
        <taxon>Myxococcia</taxon>
        <taxon>Myxococcales</taxon>
        <taxon>Cystobacterineae</taxon>
        <taxon>Myxococcaceae</taxon>
        <taxon>Myxococcaceae incertae sedis</taxon>
        <taxon>Candidatus Fimimonas</taxon>
    </lineage>
</organism>
<dbReference type="Gene3D" id="3.30.1230.10">
    <property type="entry name" value="YlxR-like"/>
    <property type="match status" value="1"/>
</dbReference>
<dbReference type="Proteomes" id="UP000824200">
    <property type="component" value="Unassembled WGS sequence"/>
</dbReference>
<feature type="domain" description="YlxR" evidence="1">
    <location>
        <begin position="10"/>
        <end position="70"/>
    </location>
</feature>
<reference evidence="2" key="2">
    <citation type="journal article" date="2021" name="PeerJ">
        <title>Extensive microbial diversity within the chicken gut microbiome revealed by metagenomics and culture.</title>
        <authorList>
            <person name="Gilroy R."/>
            <person name="Ravi A."/>
            <person name="Getino M."/>
            <person name="Pursley I."/>
            <person name="Horton D.L."/>
            <person name="Alikhan N.F."/>
            <person name="Baker D."/>
            <person name="Gharbi K."/>
            <person name="Hall N."/>
            <person name="Watson M."/>
            <person name="Adriaenssens E.M."/>
            <person name="Foster-Nyarko E."/>
            <person name="Jarju S."/>
            <person name="Secka A."/>
            <person name="Antonio M."/>
            <person name="Oren A."/>
            <person name="Chaudhuri R.R."/>
            <person name="La Ragione R."/>
            <person name="Hildebrand F."/>
            <person name="Pallen M.J."/>
        </authorList>
    </citation>
    <scope>NUCLEOTIDE SEQUENCE</scope>
    <source>
        <strain evidence="2">CHK121-14286</strain>
    </source>
</reference>
<dbReference type="AlphaFoldDB" id="A0A9D1E530"/>
<dbReference type="InterPro" id="IPR007393">
    <property type="entry name" value="YlxR_dom"/>
</dbReference>
<dbReference type="InterPro" id="IPR035931">
    <property type="entry name" value="YlxR-like_sf"/>
</dbReference>
<accession>A0A9D1E530</accession>
<evidence type="ECO:0000313" key="2">
    <source>
        <dbReference type="EMBL" id="HIR66284.1"/>
    </source>
</evidence>
<evidence type="ECO:0000313" key="3">
    <source>
        <dbReference type="Proteomes" id="UP000824200"/>
    </source>
</evidence>
<reference evidence="2" key="1">
    <citation type="submission" date="2020-10" db="EMBL/GenBank/DDBJ databases">
        <authorList>
            <person name="Gilroy R."/>
        </authorList>
    </citation>
    <scope>NUCLEOTIDE SEQUENCE</scope>
    <source>
        <strain evidence="2">CHK121-14286</strain>
    </source>
</reference>
<dbReference type="PANTHER" id="PTHR34215">
    <property type="entry name" value="BLL0784 PROTEIN"/>
    <property type="match status" value="1"/>
</dbReference>
<comment type="caution">
    <text evidence="2">The sequence shown here is derived from an EMBL/GenBank/DDBJ whole genome shotgun (WGS) entry which is preliminary data.</text>
</comment>
<evidence type="ECO:0000259" key="1">
    <source>
        <dbReference type="Pfam" id="PF04296"/>
    </source>
</evidence>
<gene>
    <name evidence="2" type="ORF">IAC95_05345</name>
</gene>
<sequence length="88" mass="10069">MAKQTRIPERMCVSCRQMKPKNTLFRLVCSENGVFLDVTGKVNGRGLYVCKCSQCVEKLRKNKGVEKNYGPLGEDLFLQLEKVIEEQN</sequence>
<name>A0A9D1E530_9BACT</name>